<gene>
    <name evidence="1" type="ORF">KLDO_g143</name>
</gene>
<organism evidence="1 2">
    <name type="scientific">Kluyveromyces dobzhanskii CBS 2104</name>
    <dbReference type="NCBI Taxonomy" id="1427455"/>
    <lineage>
        <taxon>Eukaryota</taxon>
        <taxon>Fungi</taxon>
        <taxon>Dikarya</taxon>
        <taxon>Ascomycota</taxon>
        <taxon>Saccharomycotina</taxon>
        <taxon>Saccharomycetes</taxon>
        <taxon>Saccharomycetales</taxon>
        <taxon>Saccharomycetaceae</taxon>
        <taxon>Kluyveromyces</taxon>
    </lineage>
</organism>
<comment type="caution">
    <text evidence="1">The sequence shown here is derived from an EMBL/GenBank/DDBJ whole genome shotgun (WGS) entry which is preliminary data.</text>
</comment>
<accession>A0A0A8KYX3</accession>
<evidence type="ECO:0000313" key="2">
    <source>
        <dbReference type="Proteomes" id="UP000031516"/>
    </source>
</evidence>
<dbReference type="OrthoDB" id="4035999at2759"/>
<dbReference type="AlphaFoldDB" id="A0A0A8KYX3"/>
<name>A0A0A8KYX3_9SACH</name>
<evidence type="ECO:0000313" key="1">
    <source>
        <dbReference type="EMBL" id="CDO91810.1"/>
    </source>
</evidence>
<proteinExistence type="predicted"/>
<sequence length="285" mass="33348">MDNTARLEQLHDEQFGRILPTLNSYFEQKDASLSRLDPRNSRNAHHLKMTAIIPVLLRAHQQCGPEWKLLFANSQALDLYPALLDELLLFMFQSFSTTVGFGSNMEFLRCALKTYEYLYLVGKMLQSFELDQKVISFQNNFMRNWNKAQSEIMLFDQVKDLLSHAHDFVAPPLFDSKNIVRRGYFKLTCDKFYYENLWVELMHLDNGSMAIFKVNTQTLPFHTNQQIHDLLLRLTRNLNMGAYQDPLFQIGRTLLFPTVRPMDLRVANESRNSIALETKREITLL</sequence>
<dbReference type="Proteomes" id="UP000031516">
    <property type="component" value="Unassembled WGS sequence"/>
</dbReference>
<keyword evidence="2" id="KW-1185">Reference proteome</keyword>
<reference evidence="1 2" key="1">
    <citation type="submission" date="2014-03" db="EMBL/GenBank/DDBJ databases">
        <title>The genome of Kluyveromyces dobzhanskii.</title>
        <authorList>
            <person name="Nystedt B."/>
            <person name="Astrom S."/>
        </authorList>
    </citation>
    <scope>NUCLEOTIDE SEQUENCE [LARGE SCALE GENOMIC DNA]</scope>
    <source>
        <strain evidence="1 2">CBS 2104</strain>
    </source>
</reference>
<dbReference type="EMBL" id="CCBQ010000004">
    <property type="protein sequence ID" value="CDO91810.1"/>
    <property type="molecule type" value="Genomic_DNA"/>
</dbReference>
<protein>
    <submittedName>
        <fullName evidence="1">WGS project CCBQ000000000 data, contig 00107</fullName>
    </submittedName>
</protein>